<evidence type="ECO:0000313" key="3">
    <source>
        <dbReference type="Proteomes" id="UP000288805"/>
    </source>
</evidence>
<evidence type="ECO:0008006" key="4">
    <source>
        <dbReference type="Google" id="ProtNLM"/>
    </source>
</evidence>
<protein>
    <recommendedName>
        <fullName evidence="4">Transmembrane protein</fullName>
    </recommendedName>
</protein>
<evidence type="ECO:0000256" key="1">
    <source>
        <dbReference type="SAM" id="Phobius"/>
    </source>
</evidence>
<gene>
    <name evidence="2" type="ORF">CK203_109985</name>
</gene>
<keyword evidence="1" id="KW-0472">Membrane</keyword>
<comment type="caution">
    <text evidence="2">The sequence shown here is derived from an EMBL/GenBank/DDBJ whole genome shotgun (WGS) entry which is preliminary data.</text>
</comment>
<keyword evidence="1" id="KW-1133">Transmembrane helix</keyword>
<accession>A0A438DWI2</accession>
<organism evidence="2 3">
    <name type="scientific">Vitis vinifera</name>
    <name type="common">Grape</name>
    <dbReference type="NCBI Taxonomy" id="29760"/>
    <lineage>
        <taxon>Eukaryota</taxon>
        <taxon>Viridiplantae</taxon>
        <taxon>Streptophyta</taxon>
        <taxon>Embryophyta</taxon>
        <taxon>Tracheophyta</taxon>
        <taxon>Spermatophyta</taxon>
        <taxon>Magnoliopsida</taxon>
        <taxon>eudicotyledons</taxon>
        <taxon>Gunneridae</taxon>
        <taxon>Pentapetalae</taxon>
        <taxon>rosids</taxon>
        <taxon>Vitales</taxon>
        <taxon>Vitaceae</taxon>
        <taxon>Viteae</taxon>
        <taxon>Vitis</taxon>
    </lineage>
</organism>
<sequence>MRDFALLISEFNVEEEAGIEASWIGVDGMKRSVEYWEGESEESEGDEVLHILRRNKESRHTNSGSGKGSSAAANRRFSNRTFLPVVLLLAICLPFLFVRIAFLVLESATLCSSLGNFLLD</sequence>
<keyword evidence="1" id="KW-0812">Transmembrane</keyword>
<dbReference type="EMBL" id="QGNW01001475">
    <property type="protein sequence ID" value="RVW39648.1"/>
    <property type="molecule type" value="Genomic_DNA"/>
</dbReference>
<evidence type="ECO:0000313" key="2">
    <source>
        <dbReference type="EMBL" id="RVW39648.1"/>
    </source>
</evidence>
<proteinExistence type="predicted"/>
<name>A0A438DWI2_VITVI</name>
<reference evidence="2 3" key="1">
    <citation type="journal article" date="2018" name="PLoS Genet.">
        <title>Population sequencing reveals clonal diversity and ancestral inbreeding in the grapevine cultivar Chardonnay.</title>
        <authorList>
            <person name="Roach M.J."/>
            <person name="Johnson D.L."/>
            <person name="Bohlmann J."/>
            <person name="van Vuuren H.J."/>
            <person name="Jones S.J."/>
            <person name="Pretorius I.S."/>
            <person name="Schmidt S.A."/>
            <person name="Borneman A.R."/>
        </authorList>
    </citation>
    <scope>NUCLEOTIDE SEQUENCE [LARGE SCALE GENOMIC DNA]</scope>
    <source>
        <strain evidence="3">cv. Chardonnay</strain>
        <tissue evidence="2">Leaf</tissue>
    </source>
</reference>
<dbReference type="AlphaFoldDB" id="A0A438DWI2"/>
<dbReference type="Proteomes" id="UP000288805">
    <property type="component" value="Unassembled WGS sequence"/>
</dbReference>
<feature type="transmembrane region" description="Helical" evidence="1">
    <location>
        <begin position="82"/>
        <end position="105"/>
    </location>
</feature>